<name>A0A380NMJ1_9FIRM</name>
<dbReference type="EC" id="4.3.2.10" evidence="10"/>
<keyword evidence="5 10" id="KW-0315">Glutamine amidotransferase</keyword>
<evidence type="ECO:0000256" key="10">
    <source>
        <dbReference type="HAMAP-Rule" id="MF_00278"/>
    </source>
</evidence>
<dbReference type="SUPFAM" id="SSF52317">
    <property type="entry name" value="Class I glutamine amidotransferase-like"/>
    <property type="match status" value="1"/>
</dbReference>
<keyword evidence="10" id="KW-0963">Cytoplasm</keyword>
<dbReference type="GO" id="GO:0000107">
    <property type="term" value="F:imidazoleglycerol-phosphate synthase activity"/>
    <property type="evidence" value="ECO:0007669"/>
    <property type="project" value="UniProtKB-UniRule"/>
</dbReference>
<keyword evidence="13" id="KW-0808">Transferase</keyword>
<keyword evidence="14" id="KW-1185">Reference proteome</keyword>
<dbReference type="RefSeq" id="WP_115310602.1">
    <property type="nucleotide sequence ID" value="NZ_UHIO01000001.1"/>
</dbReference>
<evidence type="ECO:0000313" key="13">
    <source>
        <dbReference type="EMBL" id="SUP44036.1"/>
    </source>
</evidence>
<dbReference type="GO" id="GO:0005737">
    <property type="term" value="C:cytoplasm"/>
    <property type="evidence" value="ECO:0007669"/>
    <property type="project" value="UniProtKB-SubCell"/>
</dbReference>
<comment type="catalytic activity">
    <reaction evidence="9 10">
        <text>L-glutamine + H2O = L-glutamate + NH4(+)</text>
        <dbReference type="Rhea" id="RHEA:15889"/>
        <dbReference type="ChEBI" id="CHEBI:15377"/>
        <dbReference type="ChEBI" id="CHEBI:28938"/>
        <dbReference type="ChEBI" id="CHEBI:29985"/>
        <dbReference type="ChEBI" id="CHEBI:58359"/>
        <dbReference type="EC" id="3.5.1.2"/>
    </reaction>
</comment>
<evidence type="ECO:0000256" key="1">
    <source>
        <dbReference type="ARBA" id="ARBA00005091"/>
    </source>
</evidence>
<feature type="active site" description="Nucleophile" evidence="10 11">
    <location>
        <position position="79"/>
    </location>
</feature>
<sequence>MIAIVDYDAGNTFNVQKAFAYLGIPTVLTADRDKILGAAGVVVPGVGAFKQAMETLSARGLVSVLQDVANQEKPLLGICLGMQILFESSTEYGKTAGLGLIPGTVEPLPADLGLLVPHTGWNQNQVYKKQSPFALVNEEYTYFVHSYYACCDAQYITAVAEYGVKVPAIVERGSVYGMQFHPEKSAAVGLRLLNQFGVLCGAV</sequence>
<evidence type="ECO:0000256" key="2">
    <source>
        <dbReference type="ARBA" id="ARBA00011152"/>
    </source>
</evidence>
<dbReference type="OrthoDB" id="9807137at2"/>
<keyword evidence="13" id="KW-0328">Glycosyltransferase</keyword>
<keyword evidence="6 10" id="KW-0368">Histidine biosynthesis</keyword>
<feature type="active site" evidence="10 11">
    <location>
        <position position="181"/>
    </location>
</feature>
<dbReference type="PROSITE" id="PS51273">
    <property type="entry name" value="GATASE_TYPE_1"/>
    <property type="match status" value="1"/>
</dbReference>
<keyword evidence="4 10" id="KW-0378">Hydrolase</keyword>
<evidence type="ECO:0000256" key="9">
    <source>
        <dbReference type="ARBA" id="ARBA00049534"/>
    </source>
</evidence>
<dbReference type="PANTHER" id="PTHR42701">
    <property type="entry name" value="IMIDAZOLE GLYCEROL PHOSPHATE SYNTHASE SUBUNIT HISH"/>
    <property type="match status" value="1"/>
</dbReference>
<dbReference type="GO" id="GO:0016829">
    <property type="term" value="F:lyase activity"/>
    <property type="evidence" value="ECO:0007669"/>
    <property type="project" value="UniProtKB-KW"/>
</dbReference>
<feature type="active site" evidence="10 11">
    <location>
        <position position="183"/>
    </location>
</feature>
<comment type="subcellular location">
    <subcellularLocation>
        <location evidence="10">Cytoplasm</location>
    </subcellularLocation>
</comment>
<dbReference type="InterPro" id="IPR017926">
    <property type="entry name" value="GATASE"/>
</dbReference>
<evidence type="ECO:0000256" key="4">
    <source>
        <dbReference type="ARBA" id="ARBA00022801"/>
    </source>
</evidence>
<keyword evidence="7 10" id="KW-0456">Lyase</keyword>
<dbReference type="Gene3D" id="3.40.50.880">
    <property type="match status" value="1"/>
</dbReference>
<comment type="pathway">
    <text evidence="1 10">Amino-acid biosynthesis; L-histidine biosynthesis; L-histidine from 5-phospho-alpha-D-ribose 1-diphosphate: step 5/9.</text>
</comment>
<dbReference type="Proteomes" id="UP000255367">
    <property type="component" value="Unassembled WGS sequence"/>
</dbReference>
<evidence type="ECO:0000256" key="8">
    <source>
        <dbReference type="ARBA" id="ARBA00047838"/>
    </source>
</evidence>
<gene>
    <name evidence="13" type="primary">hisH1</name>
    <name evidence="10" type="synonym">hisH</name>
    <name evidence="13" type="ORF">NCTC12020_01470</name>
</gene>
<dbReference type="HAMAP" id="MF_00278">
    <property type="entry name" value="HisH"/>
    <property type="match status" value="1"/>
</dbReference>
<dbReference type="GO" id="GO:0004359">
    <property type="term" value="F:glutaminase activity"/>
    <property type="evidence" value="ECO:0007669"/>
    <property type="project" value="UniProtKB-EC"/>
</dbReference>
<dbReference type="EC" id="3.5.1.2" evidence="10"/>
<dbReference type="EMBL" id="UHIO01000001">
    <property type="protein sequence ID" value="SUP44036.1"/>
    <property type="molecule type" value="Genomic_DNA"/>
</dbReference>
<dbReference type="CDD" id="cd01748">
    <property type="entry name" value="GATase1_IGP_Synthase"/>
    <property type="match status" value="1"/>
</dbReference>
<organism evidence="13 14">
    <name type="scientific">Veillonella criceti</name>
    <dbReference type="NCBI Taxonomy" id="103891"/>
    <lineage>
        <taxon>Bacteria</taxon>
        <taxon>Bacillati</taxon>
        <taxon>Bacillota</taxon>
        <taxon>Negativicutes</taxon>
        <taxon>Veillonellales</taxon>
        <taxon>Veillonellaceae</taxon>
        <taxon>Veillonella</taxon>
    </lineage>
</organism>
<dbReference type="AlphaFoldDB" id="A0A380NMJ1"/>
<proteinExistence type="inferred from homology"/>
<dbReference type="Pfam" id="PF00117">
    <property type="entry name" value="GATase"/>
    <property type="match status" value="1"/>
</dbReference>
<dbReference type="InterPro" id="IPR029062">
    <property type="entry name" value="Class_I_gatase-like"/>
</dbReference>
<dbReference type="InterPro" id="IPR010139">
    <property type="entry name" value="Imidazole-glycPsynth_HisH"/>
</dbReference>
<evidence type="ECO:0000259" key="12">
    <source>
        <dbReference type="Pfam" id="PF00117"/>
    </source>
</evidence>
<keyword evidence="3 10" id="KW-0028">Amino-acid biosynthesis</keyword>
<dbReference type="UniPathway" id="UPA00031">
    <property type="reaction ID" value="UER00010"/>
</dbReference>
<evidence type="ECO:0000256" key="11">
    <source>
        <dbReference type="PIRSR" id="PIRSR000495-1"/>
    </source>
</evidence>
<comment type="subunit">
    <text evidence="2 10">Heterodimer of HisH and HisF.</text>
</comment>
<evidence type="ECO:0000256" key="6">
    <source>
        <dbReference type="ARBA" id="ARBA00023102"/>
    </source>
</evidence>
<dbReference type="PIRSF" id="PIRSF000495">
    <property type="entry name" value="Amidotransf_hisH"/>
    <property type="match status" value="1"/>
</dbReference>
<evidence type="ECO:0000256" key="7">
    <source>
        <dbReference type="ARBA" id="ARBA00023239"/>
    </source>
</evidence>
<protein>
    <recommendedName>
        <fullName evidence="10">Imidazole glycerol phosphate synthase subunit HisH</fullName>
        <ecNumber evidence="10">4.3.2.10</ecNumber>
    </recommendedName>
    <alternativeName>
        <fullName evidence="10">IGP synthase glutaminase subunit</fullName>
        <ecNumber evidence="10">3.5.1.2</ecNumber>
    </alternativeName>
    <alternativeName>
        <fullName evidence="10">IGP synthase subunit HisH</fullName>
    </alternativeName>
    <alternativeName>
        <fullName evidence="10">ImGP synthase subunit HisH</fullName>
        <shortName evidence="10">IGPS subunit HisH</shortName>
    </alternativeName>
</protein>
<evidence type="ECO:0000256" key="5">
    <source>
        <dbReference type="ARBA" id="ARBA00022962"/>
    </source>
</evidence>
<comment type="function">
    <text evidence="10">IGPS catalyzes the conversion of PRFAR and glutamine to IGP, AICAR and glutamate. The HisH subunit catalyzes the hydrolysis of glutamine to glutamate and ammonia as part of the synthesis of IGP and AICAR. The resulting ammonia molecule is channeled to the active site of HisF.</text>
</comment>
<evidence type="ECO:0000256" key="3">
    <source>
        <dbReference type="ARBA" id="ARBA00022605"/>
    </source>
</evidence>
<evidence type="ECO:0000313" key="14">
    <source>
        <dbReference type="Proteomes" id="UP000255367"/>
    </source>
</evidence>
<dbReference type="NCBIfam" id="TIGR01855">
    <property type="entry name" value="IMP_synth_hisH"/>
    <property type="match status" value="1"/>
</dbReference>
<feature type="domain" description="Glutamine amidotransferase" evidence="12">
    <location>
        <begin position="4"/>
        <end position="188"/>
    </location>
</feature>
<comment type="catalytic activity">
    <reaction evidence="8 10">
        <text>5-[(5-phospho-1-deoxy-D-ribulos-1-ylimino)methylamino]-1-(5-phospho-beta-D-ribosyl)imidazole-4-carboxamide + L-glutamine = D-erythro-1-(imidazol-4-yl)glycerol 3-phosphate + 5-amino-1-(5-phospho-beta-D-ribosyl)imidazole-4-carboxamide + L-glutamate + H(+)</text>
        <dbReference type="Rhea" id="RHEA:24793"/>
        <dbReference type="ChEBI" id="CHEBI:15378"/>
        <dbReference type="ChEBI" id="CHEBI:29985"/>
        <dbReference type="ChEBI" id="CHEBI:58278"/>
        <dbReference type="ChEBI" id="CHEBI:58359"/>
        <dbReference type="ChEBI" id="CHEBI:58475"/>
        <dbReference type="ChEBI" id="CHEBI:58525"/>
        <dbReference type="EC" id="4.3.2.10"/>
    </reaction>
</comment>
<reference evidence="13 14" key="1">
    <citation type="submission" date="2018-06" db="EMBL/GenBank/DDBJ databases">
        <authorList>
            <consortium name="Pathogen Informatics"/>
            <person name="Doyle S."/>
        </authorList>
    </citation>
    <scope>NUCLEOTIDE SEQUENCE [LARGE SCALE GENOMIC DNA]</scope>
    <source>
        <strain evidence="13 14">NCTC12020</strain>
    </source>
</reference>
<dbReference type="PANTHER" id="PTHR42701:SF1">
    <property type="entry name" value="IMIDAZOLE GLYCEROL PHOSPHATE SYNTHASE SUBUNIT HISH"/>
    <property type="match status" value="1"/>
</dbReference>
<accession>A0A380NMJ1</accession>
<dbReference type="GO" id="GO:0000105">
    <property type="term" value="P:L-histidine biosynthetic process"/>
    <property type="evidence" value="ECO:0007669"/>
    <property type="project" value="UniProtKB-UniRule"/>
</dbReference>